<proteinExistence type="inferred from homology"/>
<comment type="similarity">
    <text evidence="1">Belongs to the SMC family. SbcC subfamily.</text>
</comment>
<evidence type="ECO:0000313" key="7">
    <source>
        <dbReference type="Proteomes" id="UP000002730"/>
    </source>
</evidence>
<name>D9SRM5_CLOC7</name>
<dbReference type="PANTHER" id="PTHR32114">
    <property type="entry name" value="ABC TRANSPORTER ABCH.3"/>
    <property type="match status" value="1"/>
</dbReference>
<evidence type="ECO:0000259" key="5">
    <source>
        <dbReference type="Pfam" id="PF13476"/>
    </source>
</evidence>
<feature type="coiled-coil region" evidence="4">
    <location>
        <begin position="471"/>
        <end position="498"/>
    </location>
</feature>
<dbReference type="RefSeq" id="WP_010074828.1">
    <property type="nucleotide sequence ID" value="NC_014393.1"/>
</dbReference>
<sequence length="1047" mass="119782">MRPVKLVLSAFGPYSGVTEIDFTLLGDKNIFLVTGPTGSGKTTIFDAICYALYGETSGNMRSGKELRSDFIDEKENHLTYVEFIFNVKGEDYYIKRVPQQMRKKLSGSGETMQNATIELRKLAKDEKPLTKDGDVKKSIDEIMGINAEQFRKIIMIPQGDFRDFLCASTKEKETILRKIFNTEPFKRIQDKLALGETKIRNTVNELTLGLRETFSLVDCGDNNNLKNLIINRATTGEIVDLLKEQLLKDINEENKLKLSIEELDKVKEEKLKVINEIIETNKKFDQKEEIKKLLTGLMNKKSEIIEKEKLLDSGIKAQKLLPFEKSYIERKQEQAQVMLANEKGQKDLDDAKVRFLRAEEELKGIENLKSATDEKKESFVKLTEWLKEVELLEEKKNAINKSSSVLERYRTQLKNEKENIISIEGIIETLLRKEKFIDENKLQHQKIIFKYKEMEENHKLLGELYKLSKFIVENKQVVKESSDKLKALEENLVKDKRVYEEKNDFIINSSSILLARELVEGEPCPVCGSKEHPSPRLVKGDIPTKEEMRALTSEIDKKQRDIIGLSAVINELQGKIFASMETLKQKNNELIVRKLLVEGLDIYDYDNVIAPVGKNIAKNKEQLRAQKEELEKEIDKSKHLTEEIDKNKGLLKGAKEKETKLNDLILEVSSKLAKEQEALQGIYLRVPKEYHEITSLSKAIEILDKEIKNNEILMEKLQNQYNDCKTYLEKAISTKEILEKNLEVATSQLENTYKQFEIELLKLFENAEEYKLASGTINEIERLELEIREYNDAIKLNNDIYMNLEKELGEAKKVDVTVLEEEINMIKGQIEDMRTMRDGISSRLKRNRDILNSALEKTEAIRTKEEEYKILGELANLALGKGAEKVTFETFVLGNYFDDVIASANIRLMKMTGGRFYLVRREEEGSSRGRKGLDLDIFDNYTGKARPVNTLSGGESFKAALALALGLSDEVQNNSGGIELNTMFIDEGFGTLDSESLDNAIRCLLDLEKSGRLVGIISHVDDLKERITSQLQIKVNAKGSSAEFKVW</sequence>
<keyword evidence="4" id="KW-0175">Coiled coil</keyword>
<dbReference type="STRING" id="573061.Clocel_0621"/>
<dbReference type="OrthoDB" id="9795626at2"/>
<evidence type="ECO:0000256" key="1">
    <source>
        <dbReference type="ARBA" id="ARBA00006930"/>
    </source>
</evidence>
<evidence type="ECO:0000256" key="4">
    <source>
        <dbReference type="SAM" id="Coils"/>
    </source>
</evidence>
<accession>D9SRM5</accession>
<feature type="coiled-coil region" evidence="4">
    <location>
        <begin position="341"/>
        <end position="426"/>
    </location>
</feature>
<dbReference type="GO" id="GO:0006302">
    <property type="term" value="P:double-strand break repair"/>
    <property type="evidence" value="ECO:0007669"/>
    <property type="project" value="InterPro"/>
</dbReference>
<dbReference type="PANTHER" id="PTHR32114:SF2">
    <property type="entry name" value="ABC TRANSPORTER ABCH.3"/>
    <property type="match status" value="1"/>
</dbReference>
<dbReference type="Gene3D" id="3.40.50.300">
    <property type="entry name" value="P-loop containing nucleotide triphosphate hydrolases"/>
    <property type="match status" value="2"/>
</dbReference>
<dbReference type="Pfam" id="PF13558">
    <property type="entry name" value="SbcC_Walker_B"/>
    <property type="match status" value="1"/>
</dbReference>
<dbReference type="Proteomes" id="UP000002730">
    <property type="component" value="Chromosome"/>
</dbReference>
<evidence type="ECO:0000313" key="6">
    <source>
        <dbReference type="EMBL" id="ADL50392.1"/>
    </source>
</evidence>
<feature type="domain" description="Rad50/SbcC-type AAA" evidence="5">
    <location>
        <begin position="5"/>
        <end position="278"/>
    </location>
</feature>
<dbReference type="InterPro" id="IPR027417">
    <property type="entry name" value="P-loop_NTPase"/>
</dbReference>
<gene>
    <name evidence="6" type="ordered locus">Clocel_0621</name>
</gene>
<dbReference type="Pfam" id="PF13476">
    <property type="entry name" value="AAA_23"/>
    <property type="match status" value="1"/>
</dbReference>
<feature type="coiled-coil region" evidence="4">
    <location>
        <begin position="613"/>
        <end position="647"/>
    </location>
</feature>
<dbReference type="AlphaFoldDB" id="D9SRM5"/>
<organism evidence="6 7">
    <name type="scientific">Clostridium cellulovorans (strain ATCC 35296 / DSM 3052 / OCM 3 / 743B)</name>
    <dbReference type="NCBI Taxonomy" id="573061"/>
    <lineage>
        <taxon>Bacteria</taxon>
        <taxon>Bacillati</taxon>
        <taxon>Bacillota</taxon>
        <taxon>Clostridia</taxon>
        <taxon>Eubacteriales</taxon>
        <taxon>Clostridiaceae</taxon>
        <taxon>Clostridium</taxon>
    </lineage>
</organism>
<dbReference type="InterPro" id="IPR038729">
    <property type="entry name" value="Rad50/SbcC_AAA"/>
</dbReference>
<dbReference type="GO" id="GO:0016887">
    <property type="term" value="F:ATP hydrolysis activity"/>
    <property type="evidence" value="ECO:0007669"/>
    <property type="project" value="InterPro"/>
</dbReference>
<feature type="coiled-coil region" evidence="4">
    <location>
        <begin position="700"/>
        <end position="800"/>
    </location>
</feature>
<comment type="subunit">
    <text evidence="2">Heterodimer of SbcC and SbcD.</text>
</comment>
<evidence type="ECO:0000256" key="2">
    <source>
        <dbReference type="ARBA" id="ARBA00011322"/>
    </source>
</evidence>
<dbReference type="eggNOG" id="COG0419">
    <property type="taxonomic scope" value="Bacteria"/>
</dbReference>
<protein>
    <recommendedName>
        <fullName evidence="3">Nuclease SbcCD subunit C</fullName>
    </recommendedName>
</protein>
<dbReference type="KEGG" id="ccb:Clocel_0621"/>
<dbReference type="SUPFAM" id="SSF52540">
    <property type="entry name" value="P-loop containing nucleoside triphosphate hydrolases"/>
    <property type="match status" value="1"/>
</dbReference>
<dbReference type="EMBL" id="CP002160">
    <property type="protein sequence ID" value="ADL50392.1"/>
    <property type="molecule type" value="Genomic_DNA"/>
</dbReference>
<evidence type="ECO:0000256" key="3">
    <source>
        <dbReference type="ARBA" id="ARBA00013368"/>
    </source>
</evidence>
<keyword evidence="7" id="KW-1185">Reference proteome</keyword>
<dbReference type="HOGENOM" id="CLU_004785_2_1_9"/>
<reference evidence="6 7" key="1">
    <citation type="submission" date="2010-08" db="EMBL/GenBank/DDBJ databases">
        <title>Complete sequence of Clostridium cellulovorans 743B.</title>
        <authorList>
            <consortium name="US DOE Joint Genome Institute"/>
            <person name="Lucas S."/>
            <person name="Copeland A."/>
            <person name="Lapidus A."/>
            <person name="Cheng J.-F."/>
            <person name="Bruce D."/>
            <person name="Goodwin L."/>
            <person name="Pitluck S."/>
            <person name="Chertkov O."/>
            <person name="Detter J.C."/>
            <person name="Han C."/>
            <person name="Tapia R."/>
            <person name="Land M."/>
            <person name="Hauser L."/>
            <person name="Chang Y.-J."/>
            <person name="Jeffries C."/>
            <person name="Kyrpides N."/>
            <person name="Ivanova N."/>
            <person name="Mikhailova N."/>
            <person name="Hemme C.L."/>
            <person name="Woyke T."/>
        </authorList>
    </citation>
    <scope>NUCLEOTIDE SEQUENCE [LARGE SCALE GENOMIC DNA]</scope>
    <source>
        <strain evidence="7">ATCC 35296 / DSM 3052 / OCM 3 / 743B</strain>
    </source>
</reference>